<keyword evidence="3" id="KW-0378">Hydrolase</keyword>
<accession>A0A3A9XZV7</accession>
<dbReference type="EMBL" id="RAZT01000009">
    <property type="protein sequence ID" value="RKN30559.1"/>
    <property type="molecule type" value="Genomic_DNA"/>
</dbReference>
<dbReference type="GO" id="GO:0004252">
    <property type="term" value="F:serine-type endopeptidase activity"/>
    <property type="evidence" value="ECO:0007669"/>
    <property type="project" value="InterPro"/>
</dbReference>
<feature type="disulfide bond" evidence="7">
    <location>
        <begin position="205"/>
        <end position="215"/>
    </location>
</feature>
<dbReference type="Gene3D" id="2.40.10.10">
    <property type="entry name" value="Trypsin-like serine proteases"/>
    <property type="match status" value="2"/>
</dbReference>
<dbReference type="InterPro" id="IPR001254">
    <property type="entry name" value="Trypsin_dom"/>
</dbReference>
<dbReference type="InterPro" id="IPR009003">
    <property type="entry name" value="Peptidase_S1_PA"/>
</dbReference>
<dbReference type="SUPFAM" id="SSF50494">
    <property type="entry name" value="Trypsin-like serine proteases"/>
    <property type="match status" value="1"/>
</dbReference>
<feature type="signal peptide" evidence="8">
    <location>
        <begin position="1"/>
        <end position="24"/>
    </location>
</feature>
<evidence type="ECO:0000256" key="1">
    <source>
        <dbReference type="ARBA" id="ARBA00007664"/>
    </source>
</evidence>
<dbReference type="PROSITE" id="PS00134">
    <property type="entry name" value="TRYPSIN_HIS"/>
    <property type="match status" value="1"/>
</dbReference>
<dbReference type="InterPro" id="IPR043504">
    <property type="entry name" value="Peptidase_S1_PA_chymotrypsin"/>
</dbReference>
<evidence type="ECO:0000313" key="10">
    <source>
        <dbReference type="EMBL" id="RKN30559.1"/>
    </source>
</evidence>
<evidence type="ECO:0000256" key="4">
    <source>
        <dbReference type="ARBA" id="ARBA00022825"/>
    </source>
</evidence>
<feature type="disulfide bond" evidence="7">
    <location>
        <begin position="118"/>
        <end position="138"/>
    </location>
</feature>
<keyword evidence="8" id="KW-0732">Signal</keyword>
<proteinExistence type="inferred from homology"/>
<evidence type="ECO:0000259" key="9">
    <source>
        <dbReference type="Pfam" id="PF00089"/>
    </source>
</evidence>
<name>A0A3A9XZV7_9ACTN</name>
<dbReference type="CDD" id="cd21112">
    <property type="entry name" value="alphaLP-like"/>
    <property type="match status" value="1"/>
</dbReference>
<keyword evidence="5 7" id="KW-1015">Disulfide bond</keyword>
<feature type="active site" description="Charge relay system" evidence="6">
    <location>
        <position position="167"/>
    </location>
</feature>
<sequence length="293" mass="29290">MRRLPLVALVLTALLLGTPAAAQAEPDAGPARADAAARPDHAAAARVLSEVRTAGVTWGIDPATGRMTLTADETVTGPGLAALRATAARAGAELRREPGRLSTLIAAGEAIYGGGGRCSLGANVRSGSTSYFVTAGHCTNAAGTWYANAAGTTVLGVRTGTSFPGNDYGVVRYTGTIPRPSAVYTYPGLLPVPGTATATIGLAVCRSGSTTGVRCGTITGLNQTVNYSTGVVYGLIRTNICAEPGDSGGPLYVAATGRIVGVLSGGSGNCTSGGTTFYQPIGEILAAYGLTIP</sequence>
<evidence type="ECO:0000256" key="5">
    <source>
        <dbReference type="ARBA" id="ARBA00023157"/>
    </source>
</evidence>
<feature type="active site" description="Charge relay system" evidence="6">
    <location>
        <position position="137"/>
    </location>
</feature>
<dbReference type="PIRSF" id="PIRSF001134">
    <property type="entry name" value="Streptogrisin"/>
    <property type="match status" value="1"/>
</dbReference>
<dbReference type="Proteomes" id="UP000275865">
    <property type="component" value="Unassembled WGS sequence"/>
</dbReference>
<evidence type="ECO:0000256" key="3">
    <source>
        <dbReference type="ARBA" id="ARBA00022801"/>
    </source>
</evidence>
<protein>
    <submittedName>
        <fullName evidence="10">Serine protease</fullName>
    </submittedName>
</protein>
<dbReference type="Pfam" id="PF00089">
    <property type="entry name" value="Trypsin"/>
    <property type="match status" value="1"/>
</dbReference>
<dbReference type="InterPro" id="IPR001316">
    <property type="entry name" value="Pept_S1A_streptogrisin"/>
</dbReference>
<evidence type="ECO:0000256" key="7">
    <source>
        <dbReference type="PIRSR" id="PIRSR001134-2"/>
    </source>
</evidence>
<dbReference type="AlphaFoldDB" id="A0A3A9XZV7"/>
<evidence type="ECO:0000256" key="6">
    <source>
        <dbReference type="PIRSR" id="PIRSR001134-1"/>
    </source>
</evidence>
<comment type="caution">
    <text evidence="10">The sequence shown here is derived from an EMBL/GenBank/DDBJ whole genome shotgun (WGS) entry which is preliminary data.</text>
</comment>
<feature type="domain" description="Peptidase S1" evidence="9">
    <location>
        <begin position="128"/>
        <end position="283"/>
    </location>
</feature>
<dbReference type="RefSeq" id="WP_120689749.1">
    <property type="nucleotide sequence ID" value="NZ_RAZT01000009.1"/>
</dbReference>
<gene>
    <name evidence="10" type="ORF">D7044_19315</name>
</gene>
<evidence type="ECO:0000313" key="11">
    <source>
        <dbReference type="Proteomes" id="UP000275865"/>
    </source>
</evidence>
<dbReference type="InterPro" id="IPR018114">
    <property type="entry name" value="TRYPSIN_HIS"/>
</dbReference>
<feature type="active site" description="Charge relay system" evidence="6">
    <location>
        <position position="247"/>
    </location>
</feature>
<dbReference type="InterPro" id="IPR033116">
    <property type="entry name" value="TRYPSIN_SER"/>
</dbReference>
<feature type="disulfide bond" evidence="7">
    <location>
        <begin position="241"/>
        <end position="270"/>
    </location>
</feature>
<dbReference type="PROSITE" id="PS00135">
    <property type="entry name" value="TRYPSIN_SER"/>
    <property type="match status" value="1"/>
</dbReference>
<feature type="chain" id="PRO_5017233365" evidence="8">
    <location>
        <begin position="25"/>
        <end position="293"/>
    </location>
</feature>
<dbReference type="GO" id="GO:0006508">
    <property type="term" value="P:proteolysis"/>
    <property type="evidence" value="ECO:0007669"/>
    <property type="project" value="UniProtKB-KW"/>
</dbReference>
<evidence type="ECO:0000256" key="2">
    <source>
        <dbReference type="ARBA" id="ARBA00022670"/>
    </source>
</evidence>
<keyword evidence="2 10" id="KW-0645">Protease</keyword>
<keyword evidence="4" id="KW-0720">Serine protease</keyword>
<evidence type="ECO:0000256" key="8">
    <source>
        <dbReference type="SAM" id="SignalP"/>
    </source>
</evidence>
<comment type="similarity">
    <text evidence="1">Belongs to the peptidase S1 family.</text>
</comment>
<organism evidence="10 11">
    <name type="scientific">Micromonospora musae</name>
    <dbReference type="NCBI Taxonomy" id="1894970"/>
    <lineage>
        <taxon>Bacteria</taxon>
        <taxon>Bacillati</taxon>
        <taxon>Actinomycetota</taxon>
        <taxon>Actinomycetes</taxon>
        <taxon>Micromonosporales</taxon>
        <taxon>Micromonosporaceae</taxon>
        <taxon>Micromonospora</taxon>
    </lineage>
</organism>
<reference evidence="10 11" key="1">
    <citation type="submission" date="2018-09" db="EMBL/GenBank/DDBJ databases">
        <title>Micromonospora sp. nov. MS1-9, isolated from a root of Musa sp.</title>
        <authorList>
            <person name="Kuncharoen N."/>
            <person name="Kudo T."/>
            <person name="Ohkuma M."/>
            <person name="Yuki M."/>
            <person name="Tanasupawat S."/>
        </authorList>
    </citation>
    <scope>NUCLEOTIDE SEQUENCE [LARGE SCALE GENOMIC DNA]</scope>
    <source>
        <strain evidence="10 11">MS1-9</strain>
    </source>
</reference>
<dbReference type="PRINTS" id="PR00861">
    <property type="entry name" value="ALYTICPTASE"/>
</dbReference>